<comment type="caution">
    <text evidence="1">The sequence shown here is derived from an EMBL/GenBank/DDBJ whole genome shotgun (WGS) entry which is preliminary data.</text>
</comment>
<dbReference type="OrthoDB" id="2428283at2"/>
<dbReference type="EMBL" id="QFVR01000005">
    <property type="protein sequence ID" value="PWI26020.1"/>
    <property type="molecule type" value="Genomic_DNA"/>
</dbReference>
<dbReference type="AlphaFoldDB" id="A0A2U3AN95"/>
<accession>A0A2U3AN95</accession>
<sequence length="81" mass="9553">MKNDHWYIIDYAWHGQQTLFVDLQGTANGQNFTGMVRIVDRQIYGDLVNPMRSNLDQQTIDKILLYLQEKIEKDFFTPSSK</sequence>
<dbReference type="Proteomes" id="UP000245938">
    <property type="component" value="Unassembled WGS sequence"/>
</dbReference>
<keyword evidence="2" id="KW-1185">Reference proteome</keyword>
<proteinExistence type="predicted"/>
<name>A0A2U3AN95_9BACL</name>
<protein>
    <recommendedName>
        <fullName evidence="3">DUF3870 domain-containing protein</fullName>
    </recommendedName>
</protein>
<evidence type="ECO:0008006" key="3">
    <source>
        <dbReference type="Google" id="ProtNLM"/>
    </source>
</evidence>
<evidence type="ECO:0000313" key="2">
    <source>
        <dbReference type="Proteomes" id="UP000245938"/>
    </source>
</evidence>
<gene>
    <name evidence="1" type="ORF">DEX24_05685</name>
</gene>
<organism evidence="1 2">
    <name type="scientific">Kurthia sibirica</name>
    <dbReference type="NCBI Taxonomy" id="202750"/>
    <lineage>
        <taxon>Bacteria</taxon>
        <taxon>Bacillati</taxon>
        <taxon>Bacillota</taxon>
        <taxon>Bacilli</taxon>
        <taxon>Bacillales</taxon>
        <taxon>Caryophanaceae</taxon>
        <taxon>Kurthia</taxon>
    </lineage>
</organism>
<reference evidence="1 2" key="1">
    <citation type="submission" date="2018-05" db="EMBL/GenBank/DDBJ databases">
        <title>Kurthia sibirica genome sequence.</title>
        <authorList>
            <person name="Maclea K.S."/>
            <person name="Goen A.E."/>
        </authorList>
    </citation>
    <scope>NUCLEOTIDE SEQUENCE [LARGE SCALE GENOMIC DNA]</scope>
    <source>
        <strain evidence="1 2">ATCC 49154</strain>
    </source>
</reference>
<dbReference type="RefSeq" id="WP_109305441.1">
    <property type="nucleotide sequence ID" value="NZ_BJUF01000032.1"/>
</dbReference>
<evidence type="ECO:0000313" key="1">
    <source>
        <dbReference type="EMBL" id="PWI26020.1"/>
    </source>
</evidence>